<protein>
    <recommendedName>
        <fullName evidence="7">CobW C-terminal domain-containing protein</fullName>
    </recommendedName>
</protein>
<evidence type="ECO:0000256" key="4">
    <source>
        <dbReference type="ARBA" id="ARBA00034320"/>
    </source>
</evidence>
<dbReference type="EMBL" id="CP011454">
    <property type="protein sequence ID" value="AMW05735.1"/>
    <property type="molecule type" value="Genomic_DNA"/>
</dbReference>
<reference evidence="8 9" key="1">
    <citation type="journal article" date="2014" name="Proc. Natl. Acad. Sci. U.S.A.">
        <title>Functional type 2 photosynthetic reaction centers found in the rare bacterial phylum Gemmatimonadetes.</title>
        <authorList>
            <person name="Zeng Y."/>
            <person name="Feng F."/>
            <person name="Medova H."/>
            <person name="Dean J."/>
            <person name="Koblizek M."/>
        </authorList>
    </citation>
    <scope>NUCLEOTIDE SEQUENCE [LARGE SCALE GENOMIC DNA]</scope>
    <source>
        <strain evidence="8 9">AP64</strain>
    </source>
</reference>
<dbReference type="InterPro" id="IPR036627">
    <property type="entry name" value="CobW-likC_sf"/>
</dbReference>
<keyword evidence="3" id="KW-0143">Chaperone</keyword>
<comment type="function">
    <text evidence="5">Zinc chaperone that directly transfers zinc cofactor to target proteins, thereby activating them. Zinc is transferred from the CXCC motif in the GTPase domain to the zinc binding site in target proteins in a process requiring GTP hydrolysis.</text>
</comment>
<name>A0A143BMD8_9BACT</name>
<dbReference type="SUPFAM" id="SSF52540">
    <property type="entry name" value="P-loop containing nucleoside triphosphate hydrolases"/>
    <property type="match status" value="1"/>
</dbReference>
<evidence type="ECO:0000256" key="5">
    <source>
        <dbReference type="ARBA" id="ARBA00045658"/>
    </source>
</evidence>
<dbReference type="RefSeq" id="WP_026848549.1">
    <property type="nucleotide sequence ID" value="NZ_CP011454.1"/>
</dbReference>
<keyword evidence="1" id="KW-0547">Nucleotide-binding</keyword>
<dbReference type="GO" id="GO:0016787">
    <property type="term" value="F:hydrolase activity"/>
    <property type="evidence" value="ECO:0007669"/>
    <property type="project" value="UniProtKB-KW"/>
</dbReference>
<evidence type="ECO:0000256" key="1">
    <source>
        <dbReference type="ARBA" id="ARBA00022741"/>
    </source>
</evidence>
<organism evidence="8 9">
    <name type="scientific">Gemmatimonas phototrophica</name>
    <dbReference type="NCBI Taxonomy" id="1379270"/>
    <lineage>
        <taxon>Bacteria</taxon>
        <taxon>Pseudomonadati</taxon>
        <taxon>Gemmatimonadota</taxon>
        <taxon>Gemmatimonadia</taxon>
        <taxon>Gemmatimonadales</taxon>
        <taxon>Gemmatimonadaceae</taxon>
        <taxon>Gemmatimonas</taxon>
    </lineage>
</organism>
<dbReference type="OrthoDB" id="9808822at2"/>
<sequence>MMPLVLMAGFLGAGKTRFLTDIIPELAARGTRVRIILNDFQNARIDAARLGELDALVTPLNGECICCGSLRELLQTLYDVPPDPGSVMLIEANGATETDELLGHLTTDGRLAHFTLPLQLTVVDAARWQKRWWHNALERAQVSTATQLFLNWTHKLSEARRAEVEASLRETNPRAARVDAAGYATLLSDLAHEAQDDATRGGRHGLRFAAPAPLGEGEVRRKHEHPFGSASLPLPALVDRAAFERFVDGLPESVVRAKGLVRFTNEPGPMFVWHRVPGRRGVRLDKSWPHADAQPTALFIGVGMPIDLLQELVTGLASAS</sequence>
<evidence type="ECO:0000313" key="9">
    <source>
        <dbReference type="Proteomes" id="UP000076404"/>
    </source>
</evidence>
<gene>
    <name evidence="8" type="ORF">GEMMAAP_14890</name>
</gene>
<reference evidence="8 9" key="2">
    <citation type="journal article" date="2016" name="Environ. Microbiol. Rep.">
        <title>Metagenomic evidence for the presence of phototrophic Gemmatimonadetes bacteria in diverse environments.</title>
        <authorList>
            <person name="Zeng Y."/>
            <person name="Baumbach J."/>
            <person name="Barbosa E.G."/>
            <person name="Azevedo V."/>
            <person name="Zhang C."/>
            <person name="Koblizek M."/>
        </authorList>
    </citation>
    <scope>NUCLEOTIDE SEQUENCE [LARGE SCALE GENOMIC DNA]</scope>
    <source>
        <strain evidence="8 9">AP64</strain>
    </source>
</reference>
<evidence type="ECO:0000313" key="8">
    <source>
        <dbReference type="EMBL" id="AMW05735.1"/>
    </source>
</evidence>
<dbReference type="InterPro" id="IPR051316">
    <property type="entry name" value="Zinc-reg_GTPase_activator"/>
</dbReference>
<dbReference type="Gene3D" id="3.40.50.300">
    <property type="entry name" value="P-loop containing nucleotide triphosphate hydrolases"/>
    <property type="match status" value="1"/>
</dbReference>
<dbReference type="Pfam" id="PF07683">
    <property type="entry name" value="CobW_C"/>
    <property type="match status" value="1"/>
</dbReference>
<dbReference type="AlphaFoldDB" id="A0A143BMD8"/>
<dbReference type="PANTHER" id="PTHR13748">
    <property type="entry name" value="COBW-RELATED"/>
    <property type="match status" value="1"/>
</dbReference>
<feature type="domain" description="CobW C-terminal" evidence="7">
    <location>
        <begin position="227"/>
        <end position="317"/>
    </location>
</feature>
<dbReference type="InterPro" id="IPR003495">
    <property type="entry name" value="CobW/HypB/UreG_nucleotide-bd"/>
</dbReference>
<dbReference type="GO" id="GO:0000166">
    <property type="term" value="F:nucleotide binding"/>
    <property type="evidence" value="ECO:0007669"/>
    <property type="project" value="UniProtKB-KW"/>
</dbReference>
<evidence type="ECO:0000256" key="2">
    <source>
        <dbReference type="ARBA" id="ARBA00022801"/>
    </source>
</evidence>
<dbReference type="KEGG" id="gph:GEMMAAP_14890"/>
<keyword evidence="9" id="KW-1185">Reference proteome</keyword>
<proteinExistence type="inferred from homology"/>
<evidence type="ECO:0000256" key="3">
    <source>
        <dbReference type="ARBA" id="ARBA00023186"/>
    </source>
</evidence>
<evidence type="ECO:0000256" key="6">
    <source>
        <dbReference type="ARBA" id="ARBA00049117"/>
    </source>
</evidence>
<dbReference type="PANTHER" id="PTHR13748:SF62">
    <property type="entry name" value="COBW DOMAIN-CONTAINING PROTEIN"/>
    <property type="match status" value="1"/>
</dbReference>
<dbReference type="Proteomes" id="UP000076404">
    <property type="component" value="Chromosome"/>
</dbReference>
<dbReference type="eggNOG" id="COG0523">
    <property type="taxonomic scope" value="Bacteria"/>
</dbReference>
<dbReference type="SUPFAM" id="SSF90002">
    <property type="entry name" value="Hypothetical protein YjiA, C-terminal domain"/>
    <property type="match status" value="1"/>
</dbReference>
<dbReference type="InterPro" id="IPR011629">
    <property type="entry name" value="CobW-like_C"/>
</dbReference>
<comment type="similarity">
    <text evidence="4">Belongs to the SIMIBI class G3E GTPase family. ZNG1 subfamily.</text>
</comment>
<accession>A0A143BMD8</accession>
<dbReference type="Pfam" id="PF02492">
    <property type="entry name" value="cobW"/>
    <property type="match status" value="1"/>
</dbReference>
<comment type="catalytic activity">
    <reaction evidence="6">
        <text>GTP + H2O = GDP + phosphate + H(+)</text>
        <dbReference type="Rhea" id="RHEA:19669"/>
        <dbReference type="ChEBI" id="CHEBI:15377"/>
        <dbReference type="ChEBI" id="CHEBI:15378"/>
        <dbReference type="ChEBI" id="CHEBI:37565"/>
        <dbReference type="ChEBI" id="CHEBI:43474"/>
        <dbReference type="ChEBI" id="CHEBI:58189"/>
    </reaction>
    <physiologicalReaction direction="left-to-right" evidence="6">
        <dbReference type="Rhea" id="RHEA:19670"/>
    </physiologicalReaction>
</comment>
<keyword evidence="2" id="KW-0378">Hydrolase</keyword>
<dbReference type="GO" id="GO:0005737">
    <property type="term" value="C:cytoplasm"/>
    <property type="evidence" value="ECO:0007669"/>
    <property type="project" value="TreeGrafter"/>
</dbReference>
<dbReference type="Gene3D" id="3.30.1220.10">
    <property type="entry name" value="CobW-like, C-terminal domain"/>
    <property type="match status" value="1"/>
</dbReference>
<dbReference type="InterPro" id="IPR027417">
    <property type="entry name" value="P-loop_NTPase"/>
</dbReference>
<dbReference type="SMART" id="SM00833">
    <property type="entry name" value="CobW_C"/>
    <property type="match status" value="1"/>
</dbReference>
<evidence type="ECO:0000259" key="7">
    <source>
        <dbReference type="SMART" id="SM00833"/>
    </source>
</evidence>
<dbReference type="STRING" id="1379270.GEMMAAP_14890"/>